<evidence type="ECO:0000259" key="1">
    <source>
        <dbReference type="Pfam" id="PF04167"/>
    </source>
</evidence>
<dbReference type="Pfam" id="PF04167">
    <property type="entry name" value="DUF402"/>
    <property type="match status" value="1"/>
</dbReference>
<gene>
    <name evidence="2" type="ORF">bsdE14_17980</name>
</gene>
<evidence type="ECO:0000313" key="2">
    <source>
        <dbReference type="EMBL" id="GLC30388.1"/>
    </source>
</evidence>
<feature type="domain" description="DUF402" evidence="1">
    <location>
        <begin position="64"/>
        <end position="161"/>
    </location>
</feature>
<dbReference type="PANTHER" id="PTHR41271:SF1">
    <property type="entry name" value="DUF402 DOMAIN-CONTAINING PROTEIN"/>
    <property type="match status" value="1"/>
</dbReference>
<proteinExistence type="predicted"/>
<comment type="caution">
    <text evidence="2">The sequence shown here is derived from an EMBL/GenBank/DDBJ whole genome shotgun (WGS) entry which is preliminary data.</text>
</comment>
<dbReference type="PANTHER" id="PTHR41271">
    <property type="entry name" value="DUF402 DOMAIN-CONTAINING PROTEIN"/>
    <property type="match status" value="1"/>
</dbReference>
<dbReference type="RefSeq" id="WP_264849648.1">
    <property type="nucleotide sequence ID" value="NZ_BRXR01000001.1"/>
</dbReference>
<accession>A0ABQ5N5A5</accession>
<sequence>MKRTYADRANWRRILEKRFYLASIDQHGFRGKLSIIHIDRVSEPLVIEVVGKDLCLANEGFIWMQYFPEHSYYAVTSMFNEKQELIEIYVDICLGNKVDSSGMPYYDDLYLDVVLAYSGEILLLDEDELEDALKQGEITKEQFKLAYEEAEKVIQYIKSNKQEVMKSSEQGLEYMLNLEKKGI</sequence>
<dbReference type="Gene3D" id="2.40.380.10">
    <property type="entry name" value="FomD-like"/>
    <property type="match status" value="1"/>
</dbReference>
<organism evidence="2 3">
    <name type="scientific">Clostridium omnivorum</name>
    <dbReference type="NCBI Taxonomy" id="1604902"/>
    <lineage>
        <taxon>Bacteria</taxon>
        <taxon>Bacillati</taxon>
        <taxon>Bacillota</taxon>
        <taxon>Clostridia</taxon>
        <taxon>Eubacteriales</taxon>
        <taxon>Clostridiaceae</taxon>
        <taxon>Clostridium</taxon>
    </lineage>
</organism>
<dbReference type="Proteomes" id="UP001208567">
    <property type="component" value="Unassembled WGS sequence"/>
</dbReference>
<dbReference type="EMBL" id="BRXR01000001">
    <property type="protein sequence ID" value="GLC30388.1"/>
    <property type="molecule type" value="Genomic_DNA"/>
</dbReference>
<dbReference type="InterPro" id="IPR007295">
    <property type="entry name" value="DUF402"/>
</dbReference>
<reference evidence="2 3" key="1">
    <citation type="journal article" date="2024" name="Int. J. Syst. Evol. Microbiol.">
        <title>Clostridium omnivorum sp. nov., isolated from anoxic soil under the treatment of reductive soil disinfestation.</title>
        <authorList>
            <person name="Ueki A."/>
            <person name="Tonouchi A."/>
            <person name="Kaku N."/>
            <person name="Honma S."/>
            <person name="Ueki K."/>
        </authorList>
    </citation>
    <scope>NUCLEOTIDE SEQUENCE [LARGE SCALE GENOMIC DNA]</scope>
    <source>
        <strain evidence="2 3">E14</strain>
    </source>
</reference>
<dbReference type="InterPro" id="IPR035930">
    <property type="entry name" value="FomD-like_sf"/>
</dbReference>
<keyword evidence="3" id="KW-1185">Reference proteome</keyword>
<protein>
    <recommendedName>
        <fullName evidence="1">DUF402 domain-containing protein</fullName>
    </recommendedName>
</protein>
<dbReference type="SUPFAM" id="SSF159234">
    <property type="entry name" value="FomD-like"/>
    <property type="match status" value="1"/>
</dbReference>
<evidence type="ECO:0000313" key="3">
    <source>
        <dbReference type="Proteomes" id="UP001208567"/>
    </source>
</evidence>
<name>A0ABQ5N5A5_9CLOT</name>